<evidence type="ECO:0000313" key="5">
    <source>
        <dbReference type="EMBL" id="OAQ77782.1"/>
    </source>
</evidence>
<dbReference type="Proteomes" id="UP000078240">
    <property type="component" value="Unassembled WGS sequence"/>
</dbReference>
<sequence length="445" mass="49444">MQKPRRGAHRKSRRGCTACKARHVKCDEQGPPCANCAIREVECIYLPTPKRDQSPTWVIESYNSNSNSNSASSNSLSPVRRPPAPATVSPLSLSTSESSNRLLELELMHRWSVRTWQGMYSLPTCQSFLQEDLPRQGLRHAFILDGILALAAVDASLQAPPGDRATARRYRRAALEYCNKASAEFRVALNMQTITRDTLYLLATFGCMAGYFNLIIWDDDGGGGERSEQTSILDRVHASFVMFVGCAQTAALNWQWFFDSPTSARVAAEDYYPRLEFMELIDPQTKTAINRLSTVNRLVRLPPTGDPAQDSEDGQQGPLTYDVWSYRIAVGQTKYAFAENAVGRIKGFLISVPCMCGPEVIEGLRTREPVAMFVLMYWGVLLNESAADSWLWWAAGHTGRDVVEAASGVLVLSPVFALEDVREGITWARKQVGLDPVTPVIEELV</sequence>
<dbReference type="Gene3D" id="4.10.240.10">
    <property type="entry name" value="Zn(2)-C6 fungal-type DNA-binding domain"/>
    <property type="match status" value="1"/>
</dbReference>
<gene>
    <name evidence="5" type="ORF">VFPBJ_08254</name>
</gene>
<feature type="compositionally biased region" description="Low complexity" evidence="2">
    <location>
        <begin position="64"/>
        <end position="77"/>
    </location>
</feature>
<keyword evidence="3" id="KW-1133">Transmembrane helix</keyword>
<proteinExistence type="predicted"/>
<dbReference type="PROSITE" id="PS50048">
    <property type="entry name" value="ZN2_CY6_FUNGAL_2"/>
    <property type="match status" value="1"/>
</dbReference>
<dbReference type="InterPro" id="IPR036864">
    <property type="entry name" value="Zn2-C6_fun-type_DNA-bd_sf"/>
</dbReference>
<dbReference type="PANTHER" id="PTHR47784:SF10">
    <property type="entry name" value="TRANSCRIPTION FACTOR, PUTATIVE (AFU_ORTHOLOGUE AFUA_6G14150)-RELATED"/>
    <property type="match status" value="1"/>
</dbReference>
<feature type="transmembrane region" description="Helical" evidence="3">
    <location>
        <begin position="199"/>
        <end position="217"/>
    </location>
</feature>
<evidence type="ECO:0000256" key="2">
    <source>
        <dbReference type="SAM" id="MobiDB-lite"/>
    </source>
</evidence>
<dbReference type="InterPro" id="IPR001138">
    <property type="entry name" value="Zn2Cys6_DnaBD"/>
</dbReference>
<evidence type="ECO:0000256" key="3">
    <source>
        <dbReference type="SAM" id="Phobius"/>
    </source>
</evidence>
<keyword evidence="3" id="KW-0472">Membrane</keyword>
<dbReference type="SUPFAM" id="SSF57701">
    <property type="entry name" value="Zn2/Cys6 DNA-binding domain"/>
    <property type="match status" value="1"/>
</dbReference>
<dbReference type="PROSITE" id="PS00463">
    <property type="entry name" value="ZN2_CY6_FUNGAL_1"/>
    <property type="match status" value="1"/>
</dbReference>
<dbReference type="GO" id="GO:0001228">
    <property type="term" value="F:DNA-binding transcription activator activity, RNA polymerase II-specific"/>
    <property type="evidence" value="ECO:0007669"/>
    <property type="project" value="TreeGrafter"/>
</dbReference>
<reference evidence="5 6" key="1">
    <citation type="submission" date="2016-01" db="EMBL/GenBank/DDBJ databases">
        <title>Biosynthesis of antibiotic leucinostatins and their inhibition on Phytophthora in bio-control Purpureocillium lilacinum.</title>
        <authorList>
            <person name="Wang G."/>
            <person name="Liu Z."/>
            <person name="Lin R."/>
            <person name="Li E."/>
            <person name="Mao Z."/>
            <person name="Ling J."/>
            <person name="Yin W."/>
            <person name="Xie B."/>
        </authorList>
    </citation>
    <scope>NUCLEOTIDE SEQUENCE [LARGE SCALE GENOMIC DNA]</scope>
    <source>
        <strain evidence="5">PLBJ-1</strain>
    </source>
</reference>
<dbReference type="EMBL" id="LSBH01000006">
    <property type="protein sequence ID" value="OAQ77782.1"/>
    <property type="molecule type" value="Genomic_DNA"/>
</dbReference>
<accession>A0A179GIZ0</accession>
<dbReference type="PANTHER" id="PTHR47784">
    <property type="entry name" value="STEROL UPTAKE CONTROL PROTEIN 2"/>
    <property type="match status" value="1"/>
</dbReference>
<feature type="domain" description="Zn(2)-C6 fungal-type" evidence="4">
    <location>
        <begin position="15"/>
        <end position="45"/>
    </location>
</feature>
<keyword evidence="3" id="KW-0812">Transmembrane</keyword>
<dbReference type="SMART" id="SM00066">
    <property type="entry name" value="GAL4"/>
    <property type="match status" value="1"/>
</dbReference>
<protein>
    <submittedName>
        <fullName evidence="5">C6 transcription factor</fullName>
    </submittedName>
</protein>
<dbReference type="CDD" id="cd00067">
    <property type="entry name" value="GAL4"/>
    <property type="match status" value="1"/>
</dbReference>
<comment type="caution">
    <text evidence="5">The sequence shown here is derived from an EMBL/GenBank/DDBJ whole genome shotgun (WGS) entry which is preliminary data.</text>
</comment>
<dbReference type="InterPro" id="IPR053157">
    <property type="entry name" value="Sterol_Uptake_Regulator"/>
</dbReference>
<dbReference type="AlphaFoldDB" id="A0A179GIZ0"/>
<evidence type="ECO:0000313" key="6">
    <source>
        <dbReference type="Proteomes" id="UP000078240"/>
    </source>
</evidence>
<evidence type="ECO:0000256" key="1">
    <source>
        <dbReference type="ARBA" id="ARBA00023242"/>
    </source>
</evidence>
<organism evidence="5 6">
    <name type="scientific">Purpureocillium lilacinum</name>
    <name type="common">Paecilomyces lilacinus</name>
    <dbReference type="NCBI Taxonomy" id="33203"/>
    <lineage>
        <taxon>Eukaryota</taxon>
        <taxon>Fungi</taxon>
        <taxon>Dikarya</taxon>
        <taxon>Ascomycota</taxon>
        <taxon>Pezizomycotina</taxon>
        <taxon>Sordariomycetes</taxon>
        <taxon>Hypocreomycetidae</taxon>
        <taxon>Hypocreales</taxon>
        <taxon>Ophiocordycipitaceae</taxon>
        <taxon>Purpureocillium</taxon>
    </lineage>
</organism>
<name>A0A179GIZ0_PURLI</name>
<keyword evidence="1" id="KW-0539">Nucleus</keyword>
<dbReference type="GO" id="GO:0008270">
    <property type="term" value="F:zinc ion binding"/>
    <property type="evidence" value="ECO:0007669"/>
    <property type="project" value="InterPro"/>
</dbReference>
<feature type="region of interest" description="Disordered" evidence="2">
    <location>
        <begin position="64"/>
        <end position="93"/>
    </location>
</feature>
<dbReference type="Pfam" id="PF00172">
    <property type="entry name" value="Zn_clus"/>
    <property type="match status" value="1"/>
</dbReference>
<evidence type="ECO:0000259" key="4">
    <source>
        <dbReference type="PROSITE" id="PS50048"/>
    </source>
</evidence>